<dbReference type="Pfam" id="PF13447">
    <property type="entry name" value="Multi-haem_cyto"/>
    <property type="match status" value="1"/>
</dbReference>
<evidence type="ECO:0000256" key="2">
    <source>
        <dbReference type="SAM" id="SignalP"/>
    </source>
</evidence>
<reference evidence="4" key="1">
    <citation type="submission" date="2017-02" db="EMBL/GenBank/DDBJ databases">
        <authorList>
            <person name="Varghese N."/>
            <person name="Submissions S."/>
        </authorList>
    </citation>
    <scope>NUCLEOTIDE SEQUENCE [LARGE SCALE GENOMIC DNA]</scope>
    <source>
        <strain evidence="4">ATCC BAA-73</strain>
    </source>
</reference>
<gene>
    <name evidence="3" type="ORF">SAMN02745118_01115</name>
</gene>
<dbReference type="EMBL" id="FUWM01000008">
    <property type="protein sequence ID" value="SJZ53475.1"/>
    <property type="molecule type" value="Genomic_DNA"/>
</dbReference>
<name>A0A1T4LFI8_9FIRM</name>
<feature type="chain" id="PRO_5013046543" evidence="2">
    <location>
        <begin position="27"/>
        <end position="396"/>
    </location>
</feature>
<dbReference type="Gene3D" id="1.20.850.10">
    <property type="entry name" value="Hydroxylamine Oxidoreductase, Chain A, domain 2"/>
    <property type="match status" value="1"/>
</dbReference>
<dbReference type="Proteomes" id="UP000190625">
    <property type="component" value="Unassembled WGS sequence"/>
</dbReference>
<dbReference type="InterPro" id="IPR036280">
    <property type="entry name" value="Multihaem_cyt_sf"/>
</dbReference>
<evidence type="ECO:0000313" key="3">
    <source>
        <dbReference type="EMBL" id="SJZ53475.1"/>
    </source>
</evidence>
<dbReference type="STRING" id="142842.SAMN02745118_01115"/>
<dbReference type="OrthoDB" id="9814800at2"/>
<dbReference type="AlphaFoldDB" id="A0A1T4LFI8"/>
<dbReference type="RefSeq" id="WP_078809604.1">
    <property type="nucleotide sequence ID" value="NZ_FUWM01000008.1"/>
</dbReference>
<dbReference type="InterPro" id="IPR051829">
    <property type="entry name" value="Multiheme_Cytochr_ET"/>
</dbReference>
<feature type="signal peptide" evidence="2">
    <location>
        <begin position="1"/>
        <end position="26"/>
    </location>
</feature>
<dbReference type="Gene3D" id="1.10.780.10">
    <property type="entry name" value="Hydroxylamine Oxidoreductase, Chain A, domain 1"/>
    <property type="match status" value="1"/>
</dbReference>
<keyword evidence="1 2" id="KW-0732">Signal</keyword>
<evidence type="ECO:0000313" key="4">
    <source>
        <dbReference type="Proteomes" id="UP000190625"/>
    </source>
</evidence>
<proteinExistence type="predicted"/>
<dbReference type="SUPFAM" id="SSF48695">
    <property type="entry name" value="Multiheme cytochromes"/>
    <property type="match status" value="1"/>
</dbReference>
<evidence type="ECO:0000256" key="1">
    <source>
        <dbReference type="ARBA" id="ARBA00022729"/>
    </source>
</evidence>
<organism evidence="3 4">
    <name type="scientific">Selenihalanaerobacter shriftii</name>
    <dbReference type="NCBI Taxonomy" id="142842"/>
    <lineage>
        <taxon>Bacteria</taxon>
        <taxon>Bacillati</taxon>
        <taxon>Bacillota</taxon>
        <taxon>Clostridia</taxon>
        <taxon>Halanaerobiales</taxon>
        <taxon>Halobacteroidaceae</taxon>
        <taxon>Selenihalanaerobacter</taxon>
    </lineage>
</organism>
<sequence>MSKKKILFTMMLTVLAIFAVTALTMAESPSDTCISCHDSLGATNGVIHDWENSKHAEVGVSCYECHKANEDDKDAYQHNGFTIATIVSPKDCGTCHSEEVKQHNNSLHADGYKFAKESALYEHTGKAAKVSGCQTCHGTKVKVLENGKLDPDTWPNNGIGRVNPDGSKGSCTACHTSHKFSVEEARKPEACAQCHLGPDHPQKEIYNESKHGAIYAMEGDEWNWDAPAEELGVDDMRAPTCATCHISGFGETEVTHNVSARLSWELERPHTDRTKNWKVKREEMQKVCTECHSTQWTKNHYKKLDETVKIYNEKFYNPYKKKYEQAKKDGVLKPGPFNDEVDWTFFEMWHHEGRRARMGAAMGGPDYVHWHGFYEIVQDVQKIDRLLDEAYHEKNN</sequence>
<protein>
    <submittedName>
        <fullName evidence="3">Seven times multi-haem cytochrome CxxCH</fullName>
    </submittedName>
</protein>
<dbReference type="PANTHER" id="PTHR35038">
    <property type="entry name" value="DISSIMILATORY SULFITE REDUCTASE SIRA"/>
    <property type="match status" value="1"/>
</dbReference>
<accession>A0A1T4LFI8</accession>
<keyword evidence="4" id="KW-1185">Reference proteome</keyword>